<evidence type="ECO:0000313" key="2">
    <source>
        <dbReference type="Proteomes" id="UP001595533"/>
    </source>
</evidence>
<name>A0ABV7JI46_9GAMM</name>
<dbReference type="Proteomes" id="UP001595533">
    <property type="component" value="Unassembled WGS sequence"/>
</dbReference>
<sequence length="137" mass="16297">MFHTHGNIMKYIQKFGRTNQVFKCQVLSSEDNTFKTEFFVPAYENNEFRQNREMVLGLCQHDDHVIYLDMGTQRTQLRYVHNEDIFRGIRRLNQIDFELTVRLIYLVRSPLLEIDYHRIDDHSGTNASHDGTIHPVP</sequence>
<comment type="caution">
    <text evidence="1">The sequence shown here is derived from an EMBL/GenBank/DDBJ whole genome shotgun (WGS) entry which is preliminary data.</text>
</comment>
<accession>A0ABV7JI46</accession>
<gene>
    <name evidence="1" type="ORF">ACFODZ_15985</name>
</gene>
<evidence type="ECO:0000313" key="1">
    <source>
        <dbReference type="EMBL" id="MFC3195756.1"/>
    </source>
</evidence>
<keyword evidence="2" id="KW-1185">Reference proteome</keyword>
<dbReference type="RefSeq" id="WP_077412540.1">
    <property type="nucleotide sequence ID" value="NZ_JBHRTS010000010.1"/>
</dbReference>
<dbReference type="EMBL" id="JBHRTS010000010">
    <property type="protein sequence ID" value="MFC3195756.1"/>
    <property type="molecule type" value="Genomic_DNA"/>
</dbReference>
<reference evidence="2" key="1">
    <citation type="journal article" date="2019" name="Int. J. Syst. Evol. Microbiol.">
        <title>The Global Catalogue of Microorganisms (GCM) 10K type strain sequencing project: providing services to taxonomists for standard genome sequencing and annotation.</title>
        <authorList>
            <consortium name="The Broad Institute Genomics Platform"/>
            <consortium name="The Broad Institute Genome Sequencing Center for Infectious Disease"/>
            <person name="Wu L."/>
            <person name="Ma J."/>
        </authorList>
    </citation>
    <scope>NUCLEOTIDE SEQUENCE [LARGE SCALE GENOMIC DNA]</scope>
    <source>
        <strain evidence="2">KCTC 42953</strain>
    </source>
</reference>
<protein>
    <submittedName>
        <fullName evidence="1">Uncharacterized protein</fullName>
    </submittedName>
</protein>
<organism evidence="1 2">
    <name type="scientific">Marinicella sediminis</name>
    <dbReference type="NCBI Taxonomy" id="1792834"/>
    <lineage>
        <taxon>Bacteria</taxon>
        <taxon>Pseudomonadati</taxon>
        <taxon>Pseudomonadota</taxon>
        <taxon>Gammaproteobacteria</taxon>
        <taxon>Lysobacterales</taxon>
        <taxon>Marinicellaceae</taxon>
        <taxon>Marinicella</taxon>
    </lineage>
</organism>
<proteinExistence type="predicted"/>